<evidence type="ECO:0000256" key="2">
    <source>
        <dbReference type="ARBA" id="ARBA00022801"/>
    </source>
</evidence>
<dbReference type="InterPro" id="IPR015797">
    <property type="entry name" value="NUDIX_hydrolase-like_dom_sf"/>
</dbReference>
<dbReference type="InterPro" id="IPR020476">
    <property type="entry name" value="Nudix_hydrolase"/>
</dbReference>
<protein>
    <submittedName>
        <fullName evidence="6">8-oxo-dGTP pyrophosphatase MutT (NUDIX family)</fullName>
    </submittedName>
</protein>
<dbReference type="InterPro" id="IPR000086">
    <property type="entry name" value="NUDIX_hydrolase_dom"/>
</dbReference>
<feature type="domain" description="Nudix hydrolase" evidence="5">
    <location>
        <begin position="1"/>
        <end position="146"/>
    </location>
</feature>
<evidence type="ECO:0000256" key="4">
    <source>
        <dbReference type="RuleBase" id="RU003476"/>
    </source>
</evidence>
<evidence type="ECO:0000313" key="7">
    <source>
        <dbReference type="Proteomes" id="UP001238496"/>
    </source>
</evidence>
<comment type="caution">
    <text evidence="6">The sequence shown here is derived from an EMBL/GenBank/DDBJ whole genome shotgun (WGS) entry which is preliminary data.</text>
</comment>
<dbReference type="Proteomes" id="UP001238496">
    <property type="component" value="Unassembled WGS sequence"/>
</dbReference>
<dbReference type="PRINTS" id="PR00502">
    <property type="entry name" value="NUDIXFAMILY"/>
</dbReference>
<keyword evidence="2 4" id="KW-0378">Hydrolase</keyword>
<dbReference type="Pfam" id="PF00293">
    <property type="entry name" value="NUDIX"/>
    <property type="match status" value="1"/>
</dbReference>
<dbReference type="SUPFAM" id="SSF55811">
    <property type="entry name" value="Nudix"/>
    <property type="match status" value="1"/>
</dbReference>
<dbReference type="PANTHER" id="PTHR43046">
    <property type="entry name" value="GDP-MANNOSE MANNOSYL HYDROLASE"/>
    <property type="match status" value="1"/>
</dbReference>
<dbReference type="PANTHER" id="PTHR43046:SF12">
    <property type="entry name" value="GDP-MANNOSE MANNOSYL HYDROLASE"/>
    <property type="match status" value="1"/>
</dbReference>
<reference evidence="6 7" key="1">
    <citation type="submission" date="2023-07" db="EMBL/GenBank/DDBJ databases">
        <title>Genomic Encyclopedia of Type Strains, Phase IV (KMG-IV): sequencing the most valuable type-strain genomes for metagenomic binning, comparative biology and taxonomic classification.</title>
        <authorList>
            <person name="Goeker M."/>
        </authorList>
    </citation>
    <scope>NUCLEOTIDE SEQUENCE [LARGE SCALE GENOMIC DNA]</scope>
    <source>
        <strain evidence="6 7">DSM 1111</strain>
    </source>
</reference>
<evidence type="ECO:0000256" key="1">
    <source>
        <dbReference type="ARBA" id="ARBA00001946"/>
    </source>
</evidence>
<comment type="similarity">
    <text evidence="4">Belongs to the Nudix hydrolase family.</text>
</comment>
<evidence type="ECO:0000313" key="6">
    <source>
        <dbReference type="EMBL" id="MDQ0423356.1"/>
    </source>
</evidence>
<dbReference type="RefSeq" id="WP_307377134.1">
    <property type="nucleotide sequence ID" value="NZ_JAUSUW010000019.1"/>
</dbReference>
<dbReference type="PROSITE" id="PS51462">
    <property type="entry name" value="NUDIX"/>
    <property type="match status" value="1"/>
</dbReference>
<proteinExistence type="inferred from homology"/>
<dbReference type="CDD" id="cd04685">
    <property type="entry name" value="NUDIX_Hydrolase"/>
    <property type="match status" value="1"/>
</dbReference>
<evidence type="ECO:0000259" key="5">
    <source>
        <dbReference type="PROSITE" id="PS51462"/>
    </source>
</evidence>
<keyword evidence="3" id="KW-0460">Magnesium</keyword>
<sequence>MRSRPSSRLLVIDQFGCVLLFKFSHSSGPLIGKTYWATPGGAVDEGETFEAAALRELEEETGLVGLDLTGEVGRRSFELPLTSGEVVWAEERFFGIRAERSPISDTGWTENEREVMADHRWWSEQELRETCDTIFPDGLIDLLSKV</sequence>
<gene>
    <name evidence="6" type="ORF">J2045_004408</name>
</gene>
<dbReference type="EMBL" id="JAUSUW010000019">
    <property type="protein sequence ID" value="MDQ0423356.1"/>
    <property type="molecule type" value="Genomic_DNA"/>
</dbReference>
<dbReference type="PROSITE" id="PS00893">
    <property type="entry name" value="NUDIX_BOX"/>
    <property type="match status" value="1"/>
</dbReference>
<name>A0ABU0GDC6_9HYPH</name>
<dbReference type="InterPro" id="IPR020084">
    <property type="entry name" value="NUDIX_hydrolase_CS"/>
</dbReference>
<dbReference type="Gene3D" id="3.90.79.10">
    <property type="entry name" value="Nucleoside Triphosphate Pyrophosphohydrolase"/>
    <property type="match status" value="1"/>
</dbReference>
<organism evidence="6 7">
    <name type="scientific">Peteryoungia aggregata LMG 23059</name>
    <dbReference type="NCBI Taxonomy" id="1368425"/>
    <lineage>
        <taxon>Bacteria</taxon>
        <taxon>Pseudomonadati</taxon>
        <taxon>Pseudomonadota</taxon>
        <taxon>Alphaproteobacteria</taxon>
        <taxon>Hyphomicrobiales</taxon>
        <taxon>Rhizobiaceae</taxon>
        <taxon>Peteryoungia</taxon>
    </lineage>
</organism>
<comment type="cofactor">
    <cofactor evidence="1">
        <name>Mg(2+)</name>
        <dbReference type="ChEBI" id="CHEBI:18420"/>
    </cofactor>
</comment>
<accession>A0ABU0GDC6</accession>
<keyword evidence="7" id="KW-1185">Reference proteome</keyword>
<evidence type="ECO:0000256" key="3">
    <source>
        <dbReference type="ARBA" id="ARBA00022842"/>
    </source>
</evidence>